<dbReference type="EC" id="1.13.11.3" evidence="2"/>
<keyword evidence="2" id="KW-0560">Oxidoreductase</keyword>
<evidence type="ECO:0000313" key="2">
    <source>
        <dbReference type="EMBL" id="CAA9235937.1"/>
    </source>
</evidence>
<feature type="region of interest" description="Disordered" evidence="1">
    <location>
        <begin position="1"/>
        <end position="248"/>
    </location>
</feature>
<feature type="non-terminal residue" evidence="2">
    <location>
        <position position="1"/>
    </location>
</feature>
<keyword evidence="2" id="KW-0223">Dioxygenase</keyword>
<feature type="compositionally biased region" description="Basic residues" evidence="1">
    <location>
        <begin position="17"/>
        <end position="31"/>
    </location>
</feature>
<evidence type="ECO:0000256" key="1">
    <source>
        <dbReference type="SAM" id="MobiDB-lite"/>
    </source>
</evidence>
<sequence>DRNHLRQPAAPAALPARGRRAAHPRRLRRVPQHGVAGTAADAGRPAPTADRGHPSGARCGPRPAGARRPDLVSRRRGGRTADPRARAGARQRRPPRARRAGRGVAGQRRRPLPARRRQLAGAARPALRRGRPGGDGQPRPVRVPDDQTRRLPVGQPPQRVAACTHPLQPVRSGLHPAAGHPDVLPRRSAVRPGPDLQCHPGDGAAPCRQPVLPRAHAGQLGAGLRVGHRAARHRPDAVRDRRRRRRRV</sequence>
<accession>A0A6J4HXV5</accession>
<gene>
    <name evidence="2" type="ORF">AVDCRST_MAG57-1270</name>
</gene>
<dbReference type="EMBL" id="CADCTI010000113">
    <property type="protein sequence ID" value="CAA9235937.1"/>
    <property type="molecule type" value="Genomic_DNA"/>
</dbReference>
<name>A0A6J4HXV5_9ACTN</name>
<protein>
    <submittedName>
        <fullName evidence="2">Protocatechuate 3,4-dioxygenase beta chain</fullName>
        <ecNumber evidence="2">1.13.11.3</ecNumber>
    </submittedName>
</protein>
<organism evidence="2">
    <name type="scientific">uncultured Blastococcus sp</name>
    <dbReference type="NCBI Taxonomy" id="217144"/>
    <lineage>
        <taxon>Bacteria</taxon>
        <taxon>Bacillati</taxon>
        <taxon>Actinomycetota</taxon>
        <taxon>Actinomycetes</taxon>
        <taxon>Geodermatophilales</taxon>
        <taxon>Geodermatophilaceae</taxon>
        <taxon>Blastococcus</taxon>
        <taxon>environmental samples</taxon>
    </lineage>
</organism>
<dbReference type="GO" id="GO:0018578">
    <property type="term" value="F:protocatechuate 3,4-dioxygenase activity"/>
    <property type="evidence" value="ECO:0007669"/>
    <property type="project" value="UniProtKB-EC"/>
</dbReference>
<proteinExistence type="predicted"/>
<reference evidence="2" key="1">
    <citation type="submission" date="2020-02" db="EMBL/GenBank/DDBJ databases">
        <authorList>
            <person name="Meier V. D."/>
        </authorList>
    </citation>
    <scope>NUCLEOTIDE SEQUENCE</scope>
    <source>
        <strain evidence="2">AVDCRST_MAG57</strain>
    </source>
</reference>
<feature type="non-terminal residue" evidence="2">
    <location>
        <position position="248"/>
    </location>
</feature>
<feature type="compositionally biased region" description="Low complexity" evidence="1">
    <location>
        <begin position="1"/>
        <end position="16"/>
    </location>
</feature>
<dbReference type="AlphaFoldDB" id="A0A6J4HXV5"/>
<feature type="compositionally biased region" description="Basic residues" evidence="1">
    <location>
        <begin position="87"/>
        <end position="118"/>
    </location>
</feature>
<feature type="compositionally biased region" description="Low complexity" evidence="1">
    <location>
        <begin position="56"/>
        <end position="66"/>
    </location>
</feature>
<feature type="compositionally biased region" description="Basic and acidic residues" evidence="1">
    <location>
        <begin position="67"/>
        <end position="85"/>
    </location>
</feature>